<accession>A0AAF3J8X7</accession>
<evidence type="ECO:0000313" key="5">
    <source>
        <dbReference type="WBParaSite" id="MBELARI_LOCUS388"/>
    </source>
</evidence>
<evidence type="ECO:0000259" key="3">
    <source>
        <dbReference type="SMART" id="SM01017"/>
    </source>
</evidence>
<dbReference type="SMART" id="SM01017">
    <property type="entry name" value="Arrestin_C"/>
    <property type="match status" value="1"/>
</dbReference>
<dbReference type="Proteomes" id="UP000887575">
    <property type="component" value="Unassembled WGS sequence"/>
</dbReference>
<feature type="region of interest" description="Disordered" evidence="2">
    <location>
        <begin position="79"/>
        <end position="98"/>
    </location>
</feature>
<feature type="domain" description="Arrestin C-terminal-like" evidence="3">
    <location>
        <begin position="209"/>
        <end position="358"/>
    </location>
</feature>
<protein>
    <recommendedName>
        <fullName evidence="3">Arrestin C-terminal-like domain-containing protein</fullName>
    </recommendedName>
</protein>
<sequence length="380" mass="42526">MHNEQYRHVDREAVIESIDIESLEKLSENQKPPKTRRSLRERLDHLKKNVQGTLLIKSQEALNARQVLIKIHGEARNSWSKTTESASTNSDGSTSTTTSTTYYDSTIEILSGESRVWGVCVGKSEIPAGELRLDFSFNLPPNCLSTFHSFDGKILYSVKAEVDTGRWNFNKTTTSEFTVVKPCDLSLNPKLLAAHRAEKSHNIGIPLFRKGNVTLTATISKIGFVPNETLNINLIVNNASKRKVDMLEISLEGKQELLAFEFGKKQYSIEDGFQNEKARFDERKISSKHHGKMKCAISVQPHCTESLAIPFEIPCVPSSFECAISRLFYVLNVSIRSKETLNSSTSCQLPIVIGDIGFEKVGEYDPPPVYAEKPKMKPAS</sequence>
<dbReference type="GO" id="GO:0015031">
    <property type="term" value="P:protein transport"/>
    <property type="evidence" value="ECO:0007669"/>
    <property type="project" value="TreeGrafter"/>
</dbReference>
<organism evidence="4 5">
    <name type="scientific">Mesorhabditis belari</name>
    <dbReference type="NCBI Taxonomy" id="2138241"/>
    <lineage>
        <taxon>Eukaryota</taxon>
        <taxon>Metazoa</taxon>
        <taxon>Ecdysozoa</taxon>
        <taxon>Nematoda</taxon>
        <taxon>Chromadorea</taxon>
        <taxon>Rhabditida</taxon>
        <taxon>Rhabditina</taxon>
        <taxon>Rhabditomorpha</taxon>
        <taxon>Rhabditoidea</taxon>
        <taxon>Rhabditidae</taxon>
        <taxon>Mesorhabditinae</taxon>
        <taxon>Mesorhabditis</taxon>
    </lineage>
</organism>
<dbReference type="AlphaFoldDB" id="A0AAF3J8X7"/>
<dbReference type="Pfam" id="PF00339">
    <property type="entry name" value="Arrestin_N"/>
    <property type="match status" value="1"/>
</dbReference>
<dbReference type="PANTHER" id="PTHR11188:SF175">
    <property type="entry name" value="ARRESTIN C-TERMINAL-LIKE DOMAIN-CONTAINING PROTEIN"/>
    <property type="match status" value="1"/>
</dbReference>
<evidence type="ECO:0000256" key="2">
    <source>
        <dbReference type="SAM" id="MobiDB-lite"/>
    </source>
</evidence>
<feature type="compositionally biased region" description="Low complexity" evidence="2">
    <location>
        <begin position="85"/>
        <end position="98"/>
    </location>
</feature>
<evidence type="ECO:0000256" key="1">
    <source>
        <dbReference type="ARBA" id="ARBA00005298"/>
    </source>
</evidence>
<dbReference type="InterPro" id="IPR050357">
    <property type="entry name" value="Arrestin_domain-protein"/>
</dbReference>
<proteinExistence type="inferred from homology"/>
<keyword evidence="4" id="KW-1185">Reference proteome</keyword>
<dbReference type="InterPro" id="IPR011021">
    <property type="entry name" value="Arrestin-like_N"/>
</dbReference>
<dbReference type="InterPro" id="IPR014756">
    <property type="entry name" value="Ig_E-set"/>
</dbReference>
<dbReference type="Gene3D" id="2.60.40.640">
    <property type="match status" value="2"/>
</dbReference>
<name>A0AAF3J8X7_9BILA</name>
<comment type="similarity">
    <text evidence="1">Belongs to the arrestin family.</text>
</comment>
<dbReference type="InterPro" id="IPR011022">
    <property type="entry name" value="Arrestin_C-like"/>
</dbReference>
<dbReference type="PANTHER" id="PTHR11188">
    <property type="entry name" value="ARRESTIN DOMAIN CONTAINING PROTEIN"/>
    <property type="match status" value="1"/>
</dbReference>
<dbReference type="WBParaSite" id="MBELARI_LOCUS388">
    <property type="protein sequence ID" value="MBELARI_LOCUS388"/>
    <property type="gene ID" value="MBELARI_LOCUS388"/>
</dbReference>
<dbReference type="GO" id="GO:0005737">
    <property type="term" value="C:cytoplasm"/>
    <property type="evidence" value="ECO:0007669"/>
    <property type="project" value="TreeGrafter"/>
</dbReference>
<dbReference type="Pfam" id="PF02752">
    <property type="entry name" value="Arrestin_C"/>
    <property type="match status" value="1"/>
</dbReference>
<dbReference type="SUPFAM" id="SSF81296">
    <property type="entry name" value="E set domains"/>
    <property type="match status" value="2"/>
</dbReference>
<dbReference type="InterPro" id="IPR014752">
    <property type="entry name" value="Arrestin-like_C"/>
</dbReference>
<reference evidence="5" key="1">
    <citation type="submission" date="2024-02" db="UniProtKB">
        <authorList>
            <consortium name="WormBaseParasite"/>
        </authorList>
    </citation>
    <scope>IDENTIFICATION</scope>
</reference>
<evidence type="ECO:0000313" key="4">
    <source>
        <dbReference type="Proteomes" id="UP000887575"/>
    </source>
</evidence>